<feature type="active site" description="Proton donor" evidence="12">
    <location>
        <position position="22"/>
    </location>
</feature>
<gene>
    <name evidence="13" type="ORF">BpHYR1_038878</name>
</gene>
<dbReference type="NCBIfam" id="TIGR01488">
    <property type="entry name" value="HAD-SF-IB"/>
    <property type="match status" value="1"/>
</dbReference>
<dbReference type="GO" id="GO:0000287">
    <property type="term" value="F:magnesium ion binding"/>
    <property type="evidence" value="ECO:0007669"/>
    <property type="project" value="TreeGrafter"/>
</dbReference>
<dbReference type="SUPFAM" id="SSF56784">
    <property type="entry name" value="HAD-like"/>
    <property type="match status" value="1"/>
</dbReference>
<dbReference type="InterPro" id="IPR050582">
    <property type="entry name" value="HAD-like_SerB"/>
</dbReference>
<reference evidence="13 14" key="1">
    <citation type="journal article" date="2018" name="Sci. Rep.">
        <title>Genomic signatures of local adaptation to the degree of environmental predictability in rotifers.</title>
        <authorList>
            <person name="Franch-Gras L."/>
            <person name="Hahn C."/>
            <person name="Garcia-Roger E.M."/>
            <person name="Carmona M.J."/>
            <person name="Serra M."/>
            <person name="Gomez A."/>
        </authorList>
    </citation>
    <scope>NUCLEOTIDE SEQUENCE [LARGE SCALE GENOMIC DNA]</scope>
    <source>
        <strain evidence="13">HYR1</strain>
    </source>
</reference>
<evidence type="ECO:0000256" key="12">
    <source>
        <dbReference type="PIRSR" id="PIRSR604469-1"/>
    </source>
</evidence>
<dbReference type="InterPro" id="IPR004469">
    <property type="entry name" value="PSP"/>
</dbReference>
<evidence type="ECO:0000256" key="4">
    <source>
        <dbReference type="ARBA" id="ARBA00012640"/>
    </source>
</evidence>
<keyword evidence="10" id="KW-0718">Serine biosynthesis</keyword>
<organism evidence="13 14">
    <name type="scientific">Brachionus plicatilis</name>
    <name type="common">Marine rotifer</name>
    <name type="synonym">Brachionus muelleri</name>
    <dbReference type="NCBI Taxonomy" id="10195"/>
    <lineage>
        <taxon>Eukaryota</taxon>
        <taxon>Metazoa</taxon>
        <taxon>Spiralia</taxon>
        <taxon>Gnathifera</taxon>
        <taxon>Rotifera</taxon>
        <taxon>Eurotatoria</taxon>
        <taxon>Monogononta</taxon>
        <taxon>Pseudotrocha</taxon>
        <taxon>Ploima</taxon>
        <taxon>Brachionidae</taxon>
        <taxon>Brachionus</taxon>
    </lineage>
</organism>
<keyword evidence="14" id="KW-1185">Reference proteome</keyword>
<dbReference type="STRING" id="10195.A0A3M7P4M1"/>
<keyword evidence="8 13" id="KW-0378">Hydrolase</keyword>
<comment type="caution">
    <text evidence="13">The sequence shown here is derived from an EMBL/GenBank/DDBJ whole genome shotgun (WGS) entry which is preliminary data.</text>
</comment>
<keyword evidence="9" id="KW-0460">Magnesium</keyword>
<dbReference type="InterPro" id="IPR023214">
    <property type="entry name" value="HAD_sf"/>
</dbReference>
<dbReference type="InterPro" id="IPR036412">
    <property type="entry name" value="HAD-like_sf"/>
</dbReference>
<dbReference type="FunFam" id="3.40.50.1000:FF:000077">
    <property type="entry name" value="Phosphoserine phosphatase, chloroplastic"/>
    <property type="match status" value="1"/>
</dbReference>
<dbReference type="OrthoDB" id="27226at2759"/>
<comment type="pathway">
    <text evidence="2">Amino-acid biosynthesis; L-serine biosynthesis; L-serine from 3-phospho-D-glycerate: step 3/3.</text>
</comment>
<dbReference type="PANTHER" id="PTHR43344">
    <property type="entry name" value="PHOSPHOSERINE PHOSPHATASE"/>
    <property type="match status" value="1"/>
</dbReference>
<dbReference type="PANTHER" id="PTHR43344:SF2">
    <property type="entry name" value="PHOSPHOSERINE PHOSPHATASE"/>
    <property type="match status" value="1"/>
</dbReference>
<evidence type="ECO:0000256" key="5">
    <source>
        <dbReference type="ARBA" id="ARBA00015196"/>
    </source>
</evidence>
<feature type="active site" description="Proton donor" evidence="12">
    <location>
        <position position="24"/>
    </location>
</feature>
<dbReference type="EC" id="3.1.3.3" evidence="4"/>
<dbReference type="UniPathway" id="UPA00135">
    <property type="reaction ID" value="UER00198"/>
</dbReference>
<dbReference type="Gene3D" id="1.10.150.210">
    <property type="entry name" value="Phosphoserine phosphatase, domain 2"/>
    <property type="match status" value="1"/>
</dbReference>
<evidence type="ECO:0000256" key="3">
    <source>
        <dbReference type="ARBA" id="ARBA00009184"/>
    </source>
</evidence>
<comment type="similarity">
    <text evidence="3">Belongs to the HAD-like hydrolase superfamily. SerB family.</text>
</comment>
<evidence type="ECO:0000256" key="7">
    <source>
        <dbReference type="ARBA" id="ARBA00022723"/>
    </source>
</evidence>
<evidence type="ECO:0000256" key="11">
    <source>
        <dbReference type="ARBA" id="ARBA00031693"/>
    </source>
</evidence>
<evidence type="ECO:0000256" key="6">
    <source>
        <dbReference type="ARBA" id="ARBA00022605"/>
    </source>
</evidence>
<evidence type="ECO:0000313" key="13">
    <source>
        <dbReference type="EMBL" id="RMZ94016.1"/>
    </source>
</evidence>
<dbReference type="GO" id="GO:0006564">
    <property type="term" value="P:L-serine biosynthetic process"/>
    <property type="evidence" value="ECO:0007669"/>
    <property type="project" value="UniProtKB-KW"/>
</dbReference>
<protein>
    <recommendedName>
        <fullName evidence="5">Phosphoserine phosphatase</fullName>
        <ecNumber evidence="4">3.1.3.3</ecNumber>
    </recommendedName>
    <alternativeName>
        <fullName evidence="11">O-phosphoserine phosphohydrolase</fullName>
    </alternativeName>
</protein>
<dbReference type="EMBL" id="REGN01013366">
    <property type="protein sequence ID" value="RMZ94016.1"/>
    <property type="molecule type" value="Genomic_DNA"/>
</dbReference>
<comment type="cofactor">
    <cofactor evidence="1">
        <name>Mg(2+)</name>
        <dbReference type="ChEBI" id="CHEBI:18420"/>
    </cofactor>
</comment>
<evidence type="ECO:0000256" key="9">
    <source>
        <dbReference type="ARBA" id="ARBA00022842"/>
    </source>
</evidence>
<dbReference type="Gene3D" id="3.40.50.1000">
    <property type="entry name" value="HAD superfamily/HAD-like"/>
    <property type="match status" value="1"/>
</dbReference>
<evidence type="ECO:0000256" key="10">
    <source>
        <dbReference type="ARBA" id="ARBA00023299"/>
    </source>
</evidence>
<dbReference type="CDD" id="cd04309">
    <property type="entry name" value="HAD_PSP_eu"/>
    <property type="match status" value="1"/>
</dbReference>
<dbReference type="Proteomes" id="UP000276133">
    <property type="component" value="Unassembled WGS sequence"/>
</dbReference>
<dbReference type="NCBIfam" id="TIGR00338">
    <property type="entry name" value="serB"/>
    <property type="match status" value="1"/>
</dbReference>
<sequence>MSIQNKQELVNLWKNADCVCFDVDSTVCINEAIDDLAEFAGMGSEVHELTKKAMGGNVTFKQALAQRLNIIKPSKKLVEDFIRNDKCKLTPKLKDLVDALLAKKVSVYLVSGGFRLFINPIADKLNLPKDNIFANTLIFDQNGEYLSFDENEYTSESGGKARVIDYIKKKHGYNKVVMIGDGWTDYESCPPADGFIGFGGNVVRENVKSKSLWFVYDFQELIDALKN</sequence>
<evidence type="ECO:0000256" key="8">
    <source>
        <dbReference type="ARBA" id="ARBA00022801"/>
    </source>
</evidence>
<evidence type="ECO:0000313" key="14">
    <source>
        <dbReference type="Proteomes" id="UP000276133"/>
    </source>
</evidence>
<dbReference type="GO" id="GO:0005737">
    <property type="term" value="C:cytoplasm"/>
    <property type="evidence" value="ECO:0007669"/>
    <property type="project" value="TreeGrafter"/>
</dbReference>
<dbReference type="Pfam" id="PF00702">
    <property type="entry name" value="Hydrolase"/>
    <property type="match status" value="1"/>
</dbReference>
<evidence type="ECO:0000256" key="1">
    <source>
        <dbReference type="ARBA" id="ARBA00001946"/>
    </source>
</evidence>
<proteinExistence type="inferred from homology"/>
<accession>A0A3M7P4M1</accession>
<keyword evidence="7" id="KW-0479">Metal-binding</keyword>
<keyword evidence="6" id="KW-0028">Amino-acid biosynthesis</keyword>
<name>A0A3M7P4M1_BRAPC</name>
<dbReference type="AlphaFoldDB" id="A0A3M7P4M1"/>
<evidence type="ECO:0000256" key="2">
    <source>
        <dbReference type="ARBA" id="ARBA00005135"/>
    </source>
</evidence>
<dbReference type="GO" id="GO:0036424">
    <property type="term" value="F:L-phosphoserine phosphatase activity"/>
    <property type="evidence" value="ECO:0007669"/>
    <property type="project" value="InterPro"/>
</dbReference>